<dbReference type="InterPro" id="IPR003599">
    <property type="entry name" value="Ig_sub"/>
</dbReference>
<dbReference type="SMART" id="SM00409">
    <property type="entry name" value="IG"/>
    <property type="match status" value="1"/>
</dbReference>
<feature type="compositionally biased region" description="Basic and acidic residues" evidence="5">
    <location>
        <begin position="289"/>
        <end position="329"/>
    </location>
</feature>
<protein>
    <submittedName>
        <fullName evidence="7">Nexilin (F actin binding protein)</fullName>
    </submittedName>
</protein>
<feature type="compositionally biased region" description="Basic and acidic residues" evidence="5">
    <location>
        <begin position="680"/>
        <end position="695"/>
    </location>
</feature>
<evidence type="ECO:0000256" key="2">
    <source>
        <dbReference type="ARBA" id="ARBA00022490"/>
    </source>
</evidence>
<dbReference type="PANTHER" id="PTHR21508">
    <property type="entry name" value="MITOGUARDIN"/>
    <property type="match status" value="1"/>
</dbReference>
<feature type="region of interest" description="Disordered" evidence="5">
    <location>
        <begin position="123"/>
        <end position="175"/>
    </location>
</feature>
<dbReference type="GO" id="GO:0008053">
    <property type="term" value="P:mitochondrial fusion"/>
    <property type="evidence" value="ECO:0007669"/>
    <property type="project" value="TreeGrafter"/>
</dbReference>
<sequence>MTEVMSMADVSTDMIHINNTKNMNDIADANDTENTINEENHKEETCDVSMSEEVEIKSAADEAKKTNLEEKKEPEQETKTGRSRKRERVSKTNEETINQVEKDEEEDASLDLTNMSEVALKQEKLLKTSKPVQRSYIPKLGKEDVKNKFEAMQKAREERSQKRSQEEQKKRREQYVKEKEYIRRKQMIKELLASSDEEEEVKPTKIEKSYVPKITGSVKGKFAEMEKQRQEEERKRTEEERKKRAAQEATEKAKIQRELAKKAQEDGDDSLLVRVVPVKSQKQPGKIKINFEDLEKNREEELKKRTEEEKKKRYDENRRSFREAKRHSMIEQVDDADSTPKEKEPVTPGKLQLTFEEQEKERQEQQRKQAEEEARRRLEEERKAFEEAKLGMALDDEDTQDTKEEKEEFRPGKLRLSFEEVERQRLEEEHKRVEEERKRRIEEERKAFAEARKSMVVNSDDDILLAMMNSDGAKPGKLAISFEDLERQRREEEQKRKEEEAKRRLEEEKRLFAEARKNMSPGLDQDNFTGYGDTEVQDDDETLVRTESQEAMHPGKLEINFEEMLKMKEEAERKRKQEARRQKMEMEKKEFEQLRQEMDEDEINESSEVVSTEYEELTKLKRTGSIQAKSLKSKFEKIKQLTEEEIQKKIDEERARRKEIDEKIKEREAERCQEDEDEDKTTPAKGEDVPFRQKVDMRARFEQMAKAREEEQKRKIEEQKLQRMQFEQQEIDAALQKKREEEEEEEGSIINGSAAYEDEEDHARSGAPWFKKPLKNQSVVDAEPVRFTVKITGEPKPEVTWWFESELLPDSEDYQYIERGETYCLYLPETFPEDEGEYMCKAVNSRGTAASTCILTIESKLPSVSTNHLHAEISYAVSNLERIARSASTRFFFFLLICLSLSPCLSLSS</sequence>
<feature type="region of interest" description="Disordered" evidence="5">
    <location>
        <begin position="651"/>
        <end position="695"/>
    </location>
</feature>
<keyword evidence="4" id="KW-0175">Coiled coil</keyword>
<keyword evidence="3" id="KW-0393">Immunoglobulin domain</keyword>
<evidence type="ECO:0000259" key="6">
    <source>
        <dbReference type="PROSITE" id="PS50835"/>
    </source>
</evidence>
<feature type="compositionally biased region" description="Basic and acidic residues" evidence="5">
    <location>
        <begin position="400"/>
        <end position="411"/>
    </location>
</feature>
<dbReference type="Gene3D" id="2.60.40.10">
    <property type="entry name" value="Immunoglobulins"/>
    <property type="match status" value="1"/>
</dbReference>
<feature type="compositionally biased region" description="Basic and acidic residues" evidence="5">
    <location>
        <begin position="651"/>
        <end position="672"/>
    </location>
</feature>
<dbReference type="AlphaFoldDB" id="A0A8C1PE74"/>
<evidence type="ECO:0000313" key="7">
    <source>
        <dbReference type="Ensembl" id="ENSCCRP00010105666.1"/>
    </source>
</evidence>
<feature type="region of interest" description="Disordered" evidence="5">
    <location>
        <begin position="33"/>
        <end position="110"/>
    </location>
</feature>
<evidence type="ECO:0000313" key="8">
    <source>
        <dbReference type="Proteomes" id="UP000694427"/>
    </source>
</evidence>
<dbReference type="InterPro" id="IPR013783">
    <property type="entry name" value="Ig-like_fold"/>
</dbReference>
<keyword evidence="8" id="KW-1185">Reference proteome</keyword>
<name>A0A8C1PE74_CYPCA</name>
<reference evidence="7" key="2">
    <citation type="submission" date="2025-09" db="UniProtKB">
        <authorList>
            <consortium name="Ensembl"/>
        </authorList>
    </citation>
    <scope>IDENTIFICATION</scope>
</reference>
<evidence type="ECO:0000256" key="5">
    <source>
        <dbReference type="SAM" id="MobiDB-lite"/>
    </source>
</evidence>
<feature type="compositionally biased region" description="Basic and acidic residues" evidence="5">
    <location>
        <begin position="357"/>
        <end position="389"/>
    </location>
</feature>
<feature type="compositionally biased region" description="Basic and acidic residues" evidence="5">
    <location>
        <begin position="484"/>
        <end position="517"/>
    </location>
</feature>
<evidence type="ECO:0000256" key="3">
    <source>
        <dbReference type="ARBA" id="ARBA00023319"/>
    </source>
</evidence>
<organism evidence="7 8">
    <name type="scientific">Cyprinus carpio</name>
    <name type="common">Common carp</name>
    <dbReference type="NCBI Taxonomy" id="7962"/>
    <lineage>
        <taxon>Eukaryota</taxon>
        <taxon>Metazoa</taxon>
        <taxon>Chordata</taxon>
        <taxon>Craniata</taxon>
        <taxon>Vertebrata</taxon>
        <taxon>Euteleostomi</taxon>
        <taxon>Actinopterygii</taxon>
        <taxon>Neopterygii</taxon>
        <taxon>Teleostei</taxon>
        <taxon>Ostariophysi</taxon>
        <taxon>Cypriniformes</taxon>
        <taxon>Cyprinidae</taxon>
        <taxon>Cyprininae</taxon>
        <taxon>Cyprinus</taxon>
    </lineage>
</organism>
<dbReference type="GO" id="GO:0005737">
    <property type="term" value="C:cytoplasm"/>
    <property type="evidence" value="ECO:0007669"/>
    <property type="project" value="UniProtKB-SubCell"/>
</dbReference>
<dbReference type="SUPFAM" id="SSF48726">
    <property type="entry name" value="Immunoglobulin"/>
    <property type="match status" value="1"/>
</dbReference>
<feature type="region of interest" description="Disordered" evidence="5">
    <location>
        <begin position="483"/>
        <end position="536"/>
    </location>
</feature>
<comment type="subcellular location">
    <subcellularLocation>
        <location evidence="1">Cytoplasm</location>
    </subcellularLocation>
</comment>
<feature type="compositionally biased region" description="Basic and acidic residues" evidence="5">
    <location>
        <begin position="140"/>
        <end position="175"/>
    </location>
</feature>
<feature type="domain" description="Ig-like" evidence="6">
    <location>
        <begin position="768"/>
        <end position="856"/>
    </location>
</feature>
<dbReference type="Pfam" id="PF07679">
    <property type="entry name" value="I-set"/>
    <property type="match status" value="1"/>
</dbReference>
<dbReference type="InterPro" id="IPR013098">
    <property type="entry name" value="Ig_I-set"/>
</dbReference>
<dbReference type="Proteomes" id="UP000694427">
    <property type="component" value="Unplaced"/>
</dbReference>
<evidence type="ECO:0000256" key="4">
    <source>
        <dbReference type="SAM" id="Coils"/>
    </source>
</evidence>
<keyword evidence="2" id="KW-0963">Cytoplasm</keyword>
<feature type="region of interest" description="Disordered" evidence="5">
    <location>
        <begin position="220"/>
        <end position="411"/>
    </location>
</feature>
<dbReference type="PANTHER" id="PTHR21508:SF4">
    <property type="entry name" value="MITOGUARDIN 2"/>
    <property type="match status" value="1"/>
</dbReference>
<dbReference type="InterPro" id="IPR007110">
    <property type="entry name" value="Ig-like_dom"/>
</dbReference>
<feature type="compositionally biased region" description="Basic and acidic residues" evidence="5">
    <location>
        <begin position="569"/>
        <end position="597"/>
    </location>
</feature>
<reference evidence="7" key="1">
    <citation type="submission" date="2025-08" db="UniProtKB">
        <authorList>
            <consortium name="Ensembl"/>
        </authorList>
    </citation>
    <scope>IDENTIFICATION</scope>
</reference>
<dbReference type="FunFam" id="2.60.40.10:FF:000425">
    <property type="entry name" value="Myosin light chain kinase"/>
    <property type="match status" value="1"/>
</dbReference>
<dbReference type="PROSITE" id="PS50835">
    <property type="entry name" value="IG_LIKE"/>
    <property type="match status" value="1"/>
</dbReference>
<feature type="compositionally biased region" description="Basic and acidic residues" evidence="5">
    <location>
        <begin position="221"/>
        <end position="265"/>
    </location>
</feature>
<dbReference type="InterPro" id="IPR036179">
    <property type="entry name" value="Ig-like_dom_sf"/>
</dbReference>
<feature type="region of interest" description="Disordered" evidence="5">
    <location>
        <begin position="569"/>
        <end position="611"/>
    </location>
</feature>
<evidence type="ECO:0000256" key="1">
    <source>
        <dbReference type="ARBA" id="ARBA00004496"/>
    </source>
</evidence>
<dbReference type="Ensembl" id="ENSCCRT00010117465.1">
    <property type="protein sequence ID" value="ENSCCRP00010105666.1"/>
    <property type="gene ID" value="ENSCCRG00010046543.1"/>
</dbReference>
<proteinExistence type="predicted"/>
<accession>A0A8C1PE74</accession>
<feature type="compositionally biased region" description="Basic and acidic residues" evidence="5">
    <location>
        <begin position="54"/>
        <end position="80"/>
    </location>
</feature>
<feature type="coiled-coil region" evidence="4">
    <location>
        <begin position="416"/>
        <end position="452"/>
    </location>
</feature>
<feature type="coiled-coil region" evidence="4">
    <location>
        <begin position="699"/>
        <end position="746"/>
    </location>
</feature>